<dbReference type="RefSeq" id="XP_022630350.1">
    <property type="nucleotide sequence ID" value="XM_022775487.1"/>
</dbReference>
<reference evidence="6 7" key="1">
    <citation type="submission" date="2014-12" db="EMBL/GenBank/DDBJ databases">
        <authorList>
            <person name="Neuveglise Cecile"/>
        </authorList>
    </citation>
    <scope>NUCLEOTIDE SEQUENCE [LARGE SCALE GENOMIC DNA]</scope>
    <source>
        <strain evidence="6 7">CBS 12615</strain>
    </source>
</reference>
<dbReference type="InterPro" id="IPR012340">
    <property type="entry name" value="NA-bd_OB-fold"/>
</dbReference>
<sequence>MRAFFFNPRSLLYRSIGRFHSTAANNDVSFSMLSLKIGWASQVREHPNSDKMYISKIQLSQDGDEDGKEPVFKQVCSGLREYATADELQGRLLLVVDNMKKCKLRGEVSEAMVLCGDSNDASGSSVVETCVPALFDRRLIGKPVFLKNSAQSEPSTRKIKPNEWVILSERLSVGSQGEVVYKDPHTNQKTPLCVENGESTSVPIVVNYVPPGTSIR</sequence>
<dbReference type="SUPFAM" id="SSF50249">
    <property type="entry name" value="Nucleic acid-binding proteins"/>
    <property type="match status" value="1"/>
</dbReference>
<dbReference type="Gene3D" id="2.40.50.140">
    <property type="entry name" value="Nucleic acid-binding proteins"/>
    <property type="match status" value="1"/>
</dbReference>
<keyword evidence="2 4" id="KW-0820">tRNA-binding</keyword>
<dbReference type="HOGENOM" id="CLU_009710_6_4_1"/>
<protein>
    <submittedName>
        <fullName evidence="6">LALA0S10e03356g1_1</fullName>
    </submittedName>
</protein>
<dbReference type="Proteomes" id="UP000054304">
    <property type="component" value="Unassembled WGS sequence"/>
</dbReference>
<dbReference type="EMBL" id="LN736369">
    <property type="protein sequence ID" value="CEP64140.1"/>
    <property type="molecule type" value="Genomic_DNA"/>
</dbReference>
<evidence type="ECO:0000256" key="4">
    <source>
        <dbReference type="PROSITE-ProRule" id="PRU00209"/>
    </source>
</evidence>
<evidence type="ECO:0000313" key="7">
    <source>
        <dbReference type="Proteomes" id="UP000054304"/>
    </source>
</evidence>
<dbReference type="PROSITE" id="PS50886">
    <property type="entry name" value="TRBD"/>
    <property type="match status" value="1"/>
</dbReference>
<dbReference type="GO" id="GO:0000049">
    <property type="term" value="F:tRNA binding"/>
    <property type="evidence" value="ECO:0007669"/>
    <property type="project" value="UniProtKB-UniRule"/>
</dbReference>
<accession>A0A0C7N8D6</accession>
<dbReference type="Pfam" id="PF01588">
    <property type="entry name" value="tRNA_bind"/>
    <property type="match status" value="1"/>
</dbReference>
<evidence type="ECO:0000256" key="3">
    <source>
        <dbReference type="ARBA" id="ARBA00022884"/>
    </source>
</evidence>
<dbReference type="InterPro" id="IPR051270">
    <property type="entry name" value="Tyrosine-tRNA_ligase_regulator"/>
</dbReference>
<dbReference type="InterPro" id="IPR002547">
    <property type="entry name" value="tRNA-bd_dom"/>
</dbReference>
<dbReference type="PANTHER" id="PTHR11586">
    <property type="entry name" value="TRNA-AMINOACYLATION COFACTOR ARC1 FAMILY MEMBER"/>
    <property type="match status" value="1"/>
</dbReference>
<evidence type="ECO:0000313" key="6">
    <source>
        <dbReference type="EMBL" id="CEP64140.1"/>
    </source>
</evidence>
<keyword evidence="3 4" id="KW-0694">RNA-binding</keyword>
<keyword evidence="1" id="KW-0963">Cytoplasm</keyword>
<dbReference type="STRING" id="1245769.A0A0C7N8D6"/>
<organism evidence="6 7">
    <name type="scientific">Lachancea lanzarotensis</name>
    <dbReference type="NCBI Taxonomy" id="1245769"/>
    <lineage>
        <taxon>Eukaryota</taxon>
        <taxon>Fungi</taxon>
        <taxon>Dikarya</taxon>
        <taxon>Ascomycota</taxon>
        <taxon>Saccharomycotina</taxon>
        <taxon>Saccharomycetes</taxon>
        <taxon>Saccharomycetales</taxon>
        <taxon>Saccharomycetaceae</taxon>
        <taxon>Lachancea</taxon>
    </lineage>
</organism>
<dbReference type="GO" id="GO:0004831">
    <property type="term" value="F:tyrosine-tRNA ligase activity"/>
    <property type="evidence" value="ECO:0007669"/>
    <property type="project" value="TreeGrafter"/>
</dbReference>
<dbReference type="OrthoDB" id="19141at2759"/>
<name>A0A0C7N8D6_9SACH</name>
<dbReference type="GeneID" id="34687681"/>
<feature type="domain" description="TRNA-binding" evidence="5">
    <location>
        <begin position="29"/>
        <end position="145"/>
    </location>
</feature>
<evidence type="ECO:0000256" key="2">
    <source>
        <dbReference type="ARBA" id="ARBA00022555"/>
    </source>
</evidence>
<gene>
    <name evidence="6" type="ORF">LALA0_S10e03356g</name>
</gene>
<evidence type="ECO:0000259" key="5">
    <source>
        <dbReference type="PROSITE" id="PS50886"/>
    </source>
</evidence>
<keyword evidence="7" id="KW-1185">Reference proteome</keyword>
<dbReference type="AlphaFoldDB" id="A0A0C7N8D6"/>
<proteinExistence type="predicted"/>
<dbReference type="PANTHER" id="PTHR11586:SF43">
    <property type="entry name" value="TYROSINE--TRNA LIGASE, CYTOPLASMIC"/>
    <property type="match status" value="1"/>
</dbReference>
<evidence type="ECO:0000256" key="1">
    <source>
        <dbReference type="ARBA" id="ARBA00022490"/>
    </source>
</evidence>